<dbReference type="Pfam" id="PF13620">
    <property type="entry name" value="CarboxypepD_reg"/>
    <property type="match status" value="1"/>
</dbReference>
<keyword evidence="3" id="KW-1185">Reference proteome</keyword>
<dbReference type="InterPro" id="IPR037066">
    <property type="entry name" value="Plug_dom_sf"/>
</dbReference>
<dbReference type="SUPFAM" id="SSF49464">
    <property type="entry name" value="Carboxypeptidase regulatory domain-like"/>
    <property type="match status" value="1"/>
</dbReference>
<reference evidence="2 3" key="1">
    <citation type="submission" date="2021-11" db="EMBL/GenBank/DDBJ databases">
        <title>Aliifidinibius sp. nov., a new bacterium isolated from saline soil.</title>
        <authorList>
            <person name="Galisteo C."/>
            <person name="De La Haba R."/>
            <person name="Sanchez-Porro C."/>
            <person name="Ventosa A."/>
        </authorList>
    </citation>
    <scope>NUCLEOTIDE SEQUENCE [LARGE SCALE GENOMIC DNA]</scope>
    <source>
        <strain evidence="2 3">KACC 190600</strain>
    </source>
</reference>
<dbReference type="SUPFAM" id="SSF56935">
    <property type="entry name" value="Porins"/>
    <property type="match status" value="1"/>
</dbReference>
<dbReference type="Gene3D" id="2.60.40.1120">
    <property type="entry name" value="Carboxypeptidase-like, regulatory domain"/>
    <property type="match status" value="1"/>
</dbReference>
<sequence>MLNKEILLFLFLVIPAWFNTVNIVLGQDATMQGIITRENTGEPMYGANVALRSLSDEDVLGTAADSDGFYRIGSIEPDTYAIQITYIGYKTYEDTLAFEAGENYTLNVALQPGDAELGEVVIEQSTGAVMRDEGSQRISPVDLGRIPSPALGDLSTYIQTLQGVVALGDRGGQVFIRGGTPSQNLVLLDGAMIYRPSHIVGFFSPFPKNIISGVDFYAGGFGPRYNSRVSSVMDIQLRHGDRNNFAGSASISPFAGELFFEGPLKEGKASWMLSARNSLIERTSAGVYPIDDQPLKFGSQLLKVSFPGQNDRCSAMIMHTYDRGRMDFEVDESIKWRNFALGGNCVVLPENSRTLMQSNVNISSFSNSLINEEGFGFSSNIWRVNVDINLRQYVGDTRLNMVSLVV</sequence>
<evidence type="ECO:0000313" key="3">
    <source>
        <dbReference type="Proteomes" id="UP001207337"/>
    </source>
</evidence>
<dbReference type="Pfam" id="PF07715">
    <property type="entry name" value="Plug"/>
    <property type="match status" value="1"/>
</dbReference>
<name>A0ABT3PVY9_9BACT</name>
<keyword evidence="2" id="KW-0675">Receptor</keyword>
<dbReference type="InterPro" id="IPR012910">
    <property type="entry name" value="Plug_dom"/>
</dbReference>
<protein>
    <submittedName>
        <fullName evidence="2">TonB-dependent receptor</fullName>
    </submittedName>
</protein>
<dbReference type="RefSeq" id="WP_265787652.1">
    <property type="nucleotide sequence ID" value="NZ_BAABRS010000001.1"/>
</dbReference>
<comment type="caution">
    <text evidence="2">The sequence shown here is derived from an EMBL/GenBank/DDBJ whole genome shotgun (WGS) entry which is preliminary data.</text>
</comment>
<evidence type="ECO:0000259" key="1">
    <source>
        <dbReference type="Pfam" id="PF07715"/>
    </source>
</evidence>
<organism evidence="2 3">
    <name type="scientific">Fodinibius salicampi</name>
    <dbReference type="NCBI Taxonomy" id="1920655"/>
    <lineage>
        <taxon>Bacteria</taxon>
        <taxon>Pseudomonadati</taxon>
        <taxon>Balneolota</taxon>
        <taxon>Balneolia</taxon>
        <taxon>Balneolales</taxon>
        <taxon>Balneolaceae</taxon>
        <taxon>Fodinibius</taxon>
    </lineage>
</organism>
<feature type="domain" description="TonB-dependent receptor plug" evidence="1">
    <location>
        <begin position="142"/>
        <end position="228"/>
    </location>
</feature>
<dbReference type="InterPro" id="IPR008969">
    <property type="entry name" value="CarboxyPept-like_regulatory"/>
</dbReference>
<dbReference type="Proteomes" id="UP001207337">
    <property type="component" value="Unassembled WGS sequence"/>
</dbReference>
<evidence type="ECO:0000313" key="2">
    <source>
        <dbReference type="EMBL" id="MCW9712012.1"/>
    </source>
</evidence>
<proteinExistence type="predicted"/>
<gene>
    <name evidence="2" type="ORF">LQ318_03760</name>
</gene>
<dbReference type="Gene3D" id="2.170.130.10">
    <property type="entry name" value="TonB-dependent receptor, plug domain"/>
    <property type="match status" value="1"/>
</dbReference>
<accession>A0ABT3PVY9</accession>
<dbReference type="EMBL" id="JAJNDC010000001">
    <property type="protein sequence ID" value="MCW9712012.1"/>
    <property type="molecule type" value="Genomic_DNA"/>
</dbReference>